<evidence type="ECO:0000256" key="1">
    <source>
        <dbReference type="ARBA" id="ARBA00008005"/>
    </source>
</evidence>
<accession>A0A031JIL8</accession>
<dbReference type="InterPro" id="IPR052042">
    <property type="entry name" value="Tail_sheath_structural"/>
</dbReference>
<dbReference type="Gene3D" id="3.40.50.11780">
    <property type="match status" value="2"/>
</dbReference>
<comment type="similarity">
    <text evidence="1">Belongs to the myoviridae tail sheath protein family.</text>
</comment>
<dbReference type="PANTHER" id="PTHR35861">
    <property type="match status" value="1"/>
</dbReference>
<dbReference type="eggNOG" id="COG3497">
    <property type="taxonomic scope" value="Bacteria"/>
</dbReference>
<organism evidence="3 4">
    <name type="scientific">Novosphingobium resinovorum</name>
    <dbReference type="NCBI Taxonomy" id="158500"/>
    <lineage>
        <taxon>Bacteria</taxon>
        <taxon>Pseudomonadati</taxon>
        <taxon>Pseudomonadota</taxon>
        <taxon>Alphaproteobacteria</taxon>
        <taxon>Sphingomonadales</taxon>
        <taxon>Sphingomonadaceae</taxon>
        <taxon>Novosphingobium</taxon>
    </lineage>
</organism>
<evidence type="ECO:0000259" key="2">
    <source>
        <dbReference type="Pfam" id="PF17482"/>
    </source>
</evidence>
<dbReference type="PATRIC" id="fig|158500.4.peg.5105"/>
<dbReference type="Proteomes" id="UP000024329">
    <property type="component" value="Unassembled WGS sequence"/>
</dbReference>
<comment type="caution">
    <text evidence="3">The sequence shown here is derived from an EMBL/GenBank/DDBJ whole genome shotgun (WGS) entry which is preliminary data.</text>
</comment>
<evidence type="ECO:0000313" key="3">
    <source>
        <dbReference type="EMBL" id="EZP73016.1"/>
    </source>
</evidence>
<sequence length="662" mass="69785">MPIVPTYPGVYVEELGSGVRPLAGVPTAIAAFVGYTARGLDNRATTIFSYADYEREFGGLAANSELSYSVQQFFQNGGGQAIVVRVPKSDGVAAQVNLKEGVANAAKVSFTLTATTKGDWGNGIVADVDYDGASASNFNLTLTDLGSGAVERWADLSVSTASPRFVEAVLNDPANGSRLATAKVPAASPGARPAESGIVGTDFAVTSTGITGLANDKAYKVRVTANRPSGPVTALEVTLIKQAETLPTSVVALARLLERRFNQALAAALPGAAVAVGVTGSGKALRIAPMFDPALLPAAVDTTLSLADSAPAGALAMLKLPAANFNVGRYRLGTGTAEAAQRNPVPGADGTQLPQSADVIGSPSAFTGIHALEKADIFNILVLPDATRASPGDPNALDTGLDPNAIYQAALDYCTKRRAFLLIDPPPTVNTVDRAFEWISSGLTVKGANAATYFPRVRMADPLNDFQLRTFGPSGAIAGLYARTDAERGVWKAPAGTDAQLRGVRGLVYKLSDSENGLLNPLGLNCIRALPVYGTLSWGTRTRVGSDVEASQWKYVPVRRLALMIEESLFRGTQWVVFEPNDEPLWAQIRLNLTTYMHGLFRQGAFQGQTPRDAYLVKCDKETTTQADIDRGIVNILVGFAPLKPAEFVMIRIQQLAGQAAS</sequence>
<protein>
    <submittedName>
        <fullName evidence="3">Phage tail sheath protein</fullName>
    </submittedName>
</protein>
<dbReference type="Pfam" id="PF17482">
    <property type="entry name" value="Phage_sheath_1C"/>
    <property type="match status" value="1"/>
</dbReference>
<dbReference type="InterPro" id="IPR020287">
    <property type="entry name" value="Tail_sheath_C"/>
</dbReference>
<dbReference type="EMBL" id="JFYZ01000049">
    <property type="protein sequence ID" value="EZP73016.1"/>
    <property type="molecule type" value="Genomic_DNA"/>
</dbReference>
<reference evidence="3 4" key="1">
    <citation type="submission" date="2014-03" db="EMBL/GenBank/DDBJ databases">
        <title>Whole genome sequence of Novosphingobium resinovorum KF1.</title>
        <authorList>
            <person name="Gan H.M."/>
            <person name="Gan H.Y."/>
            <person name="Chew T.H."/>
            <person name="Savka M.A."/>
        </authorList>
    </citation>
    <scope>NUCLEOTIDE SEQUENCE [LARGE SCALE GENOMIC DNA]</scope>
    <source>
        <strain evidence="3 4">KF1</strain>
    </source>
</reference>
<gene>
    <name evidence="3" type="ORF">BV97_05027</name>
</gene>
<proteinExistence type="inferred from homology"/>
<feature type="domain" description="Tail sheath protein C-terminal" evidence="2">
    <location>
        <begin position="551"/>
        <end position="654"/>
    </location>
</feature>
<dbReference type="AlphaFoldDB" id="A0A031JIL8"/>
<evidence type="ECO:0000313" key="4">
    <source>
        <dbReference type="Proteomes" id="UP000024329"/>
    </source>
</evidence>
<dbReference type="PANTHER" id="PTHR35861:SF1">
    <property type="entry name" value="PHAGE TAIL SHEATH PROTEIN"/>
    <property type="match status" value="1"/>
</dbReference>
<dbReference type="RefSeq" id="WP_036529805.1">
    <property type="nucleotide sequence ID" value="NZ_JFYZ01000049.1"/>
</dbReference>
<name>A0A031JIL8_9SPHN</name>